<accession>A0A6J7Q8W7</accession>
<organism evidence="2">
    <name type="scientific">freshwater metagenome</name>
    <dbReference type="NCBI Taxonomy" id="449393"/>
    <lineage>
        <taxon>unclassified sequences</taxon>
        <taxon>metagenomes</taxon>
        <taxon>ecological metagenomes</taxon>
    </lineage>
</organism>
<protein>
    <submittedName>
        <fullName evidence="2">Unannotated protein</fullName>
    </submittedName>
</protein>
<proteinExistence type="predicted"/>
<feature type="region of interest" description="Disordered" evidence="1">
    <location>
        <begin position="1"/>
        <end position="56"/>
    </location>
</feature>
<feature type="compositionally biased region" description="Basic and acidic residues" evidence="1">
    <location>
        <begin position="1"/>
        <end position="15"/>
    </location>
</feature>
<evidence type="ECO:0000313" key="2">
    <source>
        <dbReference type="EMBL" id="CAB5012153.1"/>
    </source>
</evidence>
<reference evidence="2" key="1">
    <citation type="submission" date="2020-05" db="EMBL/GenBank/DDBJ databases">
        <authorList>
            <person name="Chiriac C."/>
            <person name="Salcher M."/>
            <person name="Ghai R."/>
            <person name="Kavagutti S V."/>
        </authorList>
    </citation>
    <scope>NUCLEOTIDE SEQUENCE</scope>
</reference>
<name>A0A6J7Q8W7_9ZZZZ</name>
<dbReference type="AlphaFoldDB" id="A0A6J7Q8W7"/>
<sequence length="89" mass="9806">MAADATARRDVRLEMASDNDAYNAEMPSPPSRIRPNVSSQPSKPSGPAPRMVLPIRTSSTGPMVTIDRMIMTPNVLASRYVFRFRGDAR</sequence>
<gene>
    <name evidence="2" type="ORF">UFOPK3967_02296</name>
</gene>
<evidence type="ECO:0000256" key="1">
    <source>
        <dbReference type="SAM" id="MobiDB-lite"/>
    </source>
</evidence>
<dbReference type="EMBL" id="CAFBOS010000168">
    <property type="protein sequence ID" value="CAB5012153.1"/>
    <property type="molecule type" value="Genomic_DNA"/>
</dbReference>